<sequence length="173" mass="18521">MTAPMIRAGTAADVHALLEVERRAAALLLDHGAYGLFAMHSLSPENLRDGVTNGILRVAEADGEVVGFALCGQADGHAHLFEMDVVPEHGRCGIGSALLESACDEAAARGLPVITLVTLRDVAWNAPFYAARGFVEIDDAECGVELAQLVARERMLGFPMRLRVVMRRSLPVC</sequence>
<dbReference type="PANTHER" id="PTHR43800">
    <property type="entry name" value="PEPTIDYL-LYSINE N-ACETYLTRANSFERASE YJAB"/>
    <property type="match status" value="1"/>
</dbReference>
<proteinExistence type="predicted"/>
<organism evidence="4 5">
    <name type="scientific">Pseudoxanthomonas gei</name>
    <dbReference type="NCBI Taxonomy" id="1383030"/>
    <lineage>
        <taxon>Bacteria</taxon>
        <taxon>Pseudomonadati</taxon>
        <taxon>Pseudomonadota</taxon>
        <taxon>Gammaproteobacteria</taxon>
        <taxon>Lysobacterales</taxon>
        <taxon>Lysobacteraceae</taxon>
        <taxon>Pseudoxanthomonas</taxon>
    </lineage>
</organism>
<dbReference type="CDD" id="cd04301">
    <property type="entry name" value="NAT_SF"/>
    <property type="match status" value="1"/>
</dbReference>
<reference evidence="4 5" key="1">
    <citation type="submission" date="2018-07" db="EMBL/GenBank/DDBJ databases">
        <title>Whole genome Sequencing of Pseudoxanthomonas gei KCTC 32298 (T).</title>
        <authorList>
            <person name="Kumar S."/>
            <person name="Bansal K."/>
            <person name="Kaur A."/>
            <person name="Patil P."/>
            <person name="Sharma S."/>
            <person name="Patil P.B."/>
        </authorList>
    </citation>
    <scope>NUCLEOTIDE SEQUENCE [LARGE SCALE GENOMIC DNA]</scope>
    <source>
        <strain evidence="4 5">KCTC 32298</strain>
    </source>
</reference>
<dbReference type="SUPFAM" id="SSF55729">
    <property type="entry name" value="Acyl-CoA N-acyltransferases (Nat)"/>
    <property type="match status" value="1"/>
</dbReference>
<dbReference type="Gene3D" id="3.40.630.30">
    <property type="match status" value="1"/>
</dbReference>
<keyword evidence="2" id="KW-0012">Acyltransferase</keyword>
<feature type="domain" description="N-acetyltransferase" evidence="3">
    <location>
        <begin position="4"/>
        <end position="165"/>
    </location>
</feature>
<dbReference type="Proteomes" id="UP001429354">
    <property type="component" value="Unassembled WGS sequence"/>
</dbReference>
<dbReference type="PANTHER" id="PTHR43800:SF1">
    <property type="entry name" value="PEPTIDYL-LYSINE N-ACETYLTRANSFERASE YJAB"/>
    <property type="match status" value="1"/>
</dbReference>
<protein>
    <submittedName>
        <fullName evidence="4">N-acetyltransferase</fullName>
    </submittedName>
</protein>
<evidence type="ECO:0000313" key="5">
    <source>
        <dbReference type="Proteomes" id="UP001429354"/>
    </source>
</evidence>
<gene>
    <name evidence="4" type="ORF">DT603_14425</name>
</gene>
<comment type="caution">
    <text evidence="4">The sequence shown here is derived from an EMBL/GenBank/DDBJ whole genome shotgun (WGS) entry which is preliminary data.</text>
</comment>
<dbReference type="InterPro" id="IPR016181">
    <property type="entry name" value="Acyl_CoA_acyltransferase"/>
</dbReference>
<evidence type="ECO:0000256" key="1">
    <source>
        <dbReference type="ARBA" id="ARBA00022679"/>
    </source>
</evidence>
<dbReference type="PROSITE" id="PS51186">
    <property type="entry name" value="GNAT"/>
    <property type="match status" value="1"/>
</dbReference>
<keyword evidence="1" id="KW-0808">Transferase</keyword>
<accession>A0ABX0AIJ5</accession>
<evidence type="ECO:0000313" key="4">
    <source>
        <dbReference type="EMBL" id="NDK40036.1"/>
    </source>
</evidence>
<keyword evidence="5" id="KW-1185">Reference proteome</keyword>
<dbReference type="InterPro" id="IPR000182">
    <property type="entry name" value="GNAT_dom"/>
</dbReference>
<evidence type="ECO:0000256" key="2">
    <source>
        <dbReference type="ARBA" id="ARBA00023315"/>
    </source>
</evidence>
<evidence type="ECO:0000259" key="3">
    <source>
        <dbReference type="PROSITE" id="PS51186"/>
    </source>
</evidence>
<dbReference type="Pfam" id="PF00583">
    <property type="entry name" value="Acetyltransf_1"/>
    <property type="match status" value="1"/>
</dbReference>
<dbReference type="RefSeq" id="WP_162350700.1">
    <property type="nucleotide sequence ID" value="NZ_QOVG01000011.1"/>
</dbReference>
<name>A0ABX0AIJ5_9GAMM</name>
<dbReference type="EMBL" id="QOVG01000011">
    <property type="protein sequence ID" value="NDK40036.1"/>
    <property type="molecule type" value="Genomic_DNA"/>
</dbReference>